<evidence type="ECO:0000256" key="6">
    <source>
        <dbReference type="ARBA" id="ARBA00022777"/>
    </source>
</evidence>
<evidence type="ECO:0000259" key="11">
    <source>
        <dbReference type="Pfam" id="PF07730"/>
    </source>
</evidence>
<evidence type="ECO:0000256" key="10">
    <source>
        <dbReference type="SAM" id="Phobius"/>
    </source>
</evidence>
<dbReference type="GO" id="GO:0016301">
    <property type="term" value="F:kinase activity"/>
    <property type="evidence" value="ECO:0007669"/>
    <property type="project" value="UniProtKB-KW"/>
</dbReference>
<evidence type="ECO:0000256" key="4">
    <source>
        <dbReference type="ARBA" id="ARBA00022679"/>
    </source>
</evidence>
<keyword evidence="3" id="KW-0597">Phosphoprotein</keyword>
<dbReference type="Gene3D" id="1.20.5.1930">
    <property type="match status" value="1"/>
</dbReference>
<dbReference type="PANTHER" id="PTHR24421:SF10">
    <property type="entry name" value="NITRATE_NITRITE SENSOR PROTEIN NARQ"/>
    <property type="match status" value="1"/>
</dbReference>
<feature type="transmembrane region" description="Helical" evidence="10">
    <location>
        <begin position="81"/>
        <end position="105"/>
    </location>
</feature>
<dbReference type="Proteomes" id="UP001596244">
    <property type="component" value="Unassembled WGS sequence"/>
</dbReference>
<evidence type="ECO:0000256" key="2">
    <source>
        <dbReference type="ARBA" id="ARBA00012438"/>
    </source>
</evidence>
<keyword evidence="8" id="KW-0902">Two-component regulatory system</keyword>
<feature type="transmembrane region" description="Helical" evidence="10">
    <location>
        <begin position="117"/>
        <end position="142"/>
    </location>
</feature>
<evidence type="ECO:0000256" key="8">
    <source>
        <dbReference type="ARBA" id="ARBA00023012"/>
    </source>
</evidence>
<sequence length="364" mass="39170">MDRRLLTFFFGVALFLFLGAVLAPHRTPEEQLAGAVTALFLLLGWIAWVARPGRATSLAFAAVGFVSFTVANSPVSIGLQWLTIIVLLLGMGTTAARVYAVLIVLRTAQVHLTAGSAPSLILSETVNAVLLVAAGLAVAGLIRGRQQALEDLQSANARLRESLRDSRELALAQERERIAASLHDGLGHRLTTIGLSLDYSARMIDRDPDKARAEVLRAREATTESLNVMRSTVRAMRPTRLIDDDLLASLRLFATSFDTTGLEVTVDADLTDSPPPQRAQFILRVVREALTNVVRHSGADRVLITVRDDQVLVADNGHGNEAEPDFGLRTLQDSATELGGHLSIDPHGGLDGGCLLTLTLPETP</sequence>
<name>A0ABW1QA08_9CORY</name>
<dbReference type="InterPro" id="IPR050482">
    <property type="entry name" value="Sensor_HK_TwoCompSys"/>
</dbReference>
<dbReference type="CDD" id="cd16917">
    <property type="entry name" value="HATPase_UhpB-NarQ-NarX-like"/>
    <property type="match status" value="1"/>
</dbReference>
<gene>
    <name evidence="12" type="ORF">ACFPUZ_04875</name>
</gene>
<evidence type="ECO:0000313" key="13">
    <source>
        <dbReference type="Proteomes" id="UP001596244"/>
    </source>
</evidence>
<dbReference type="Gene3D" id="3.30.565.10">
    <property type="entry name" value="Histidine kinase-like ATPase, C-terminal domain"/>
    <property type="match status" value="1"/>
</dbReference>
<keyword evidence="7" id="KW-0067">ATP-binding</keyword>
<reference evidence="13" key="1">
    <citation type="journal article" date="2019" name="Int. J. Syst. Evol. Microbiol.">
        <title>The Global Catalogue of Microorganisms (GCM) 10K type strain sequencing project: providing services to taxonomists for standard genome sequencing and annotation.</title>
        <authorList>
            <consortium name="The Broad Institute Genomics Platform"/>
            <consortium name="The Broad Institute Genome Sequencing Center for Infectious Disease"/>
            <person name="Wu L."/>
            <person name="Ma J."/>
        </authorList>
    </citation>
    <scope>NUCLEOTIDE SEQUENCE [LARGE SCALE GENOMIC DNA]</scope>
    <source>
        <strain evidence="13">CCUG 51943</strain>
    </source>
</reference>
<accession>A0ABW1QA08</accession>
<keyword evidence="6 12" id="KW-0418">Kinase</keyword>
<dbReference type="Pfam" id="PF07730">
    <property type="entry name" value="HisKA_3"/>
    <property type="match status" value="1"/>
</dbReference>
<dbReference type="SUPFAM" id="SSF55874">
    <property type="entry name" value="ATPase domain of HSP90 chaperone/DNA topoisomerase II/histidine kinase"/>
    <property type="match status" value="1"/>
</dbReference>
<keyword evidence="4" id="KW-0808">Transferase</keyword>
<evidence type="ECO:0000256" key="3">
    <source>
        <dbReference type="ARBA" id="ARBA00022553"/>
    </source>
</evidence>
<keyword evidence="9" id="KW-0175">Coiled coil</keyword>
<feature type="domain" description="Signal transduction histidine kinase subgroup 3 dimerisation and phosphoacceptor" evidence="11">
    <location>
        <begin position="174"/>
        <end position="240"/>
    </location>
</feature>
<organism evidence="12 13">
    <name type="scientific">Corynebacterium nasicanis</name>
    <dbReference type="NCBI Taxonomy" id="1448267"/>
    <lineage>
        <taxon>Bacteria</taxon>
        <taxon>Bacillati</taxon>
        <taxon>Actinomycetota</taxon>
        <taxon>Actinomycetes</taxon>
        <taxon>Mycobacteriales</taxon>
        <taxon>Corynebacteriaceae</taxon>
        <taxon>Corynebacterium</taxon>
    </lineage>
</organism>
<evidence type="ECO:0000256" key="9">
    <source>
        <dbReference type="SAM" id="Coils"/>
    </source>
</evidence>
<protein>
    <recommendedName>
        <fullName evidence="2">histidine kinase</fullName>
        <ecNumber evidence="2">2.7.13.3</ecNumber>
    </recommendedName>
</protein>
<feature type="transmembrane region" description="Helical" evidence="10">
    <location>
        <begin position="57"/>
        <end position="75"/>
    </location>
</feature>
<evidence type="ECO:0000313" key="12">
    <source>
        <dbReference type="EMBL" id="MFC6146136.1"/>
    </source>
</evidence>
<dbReference type="EC" id="2.7.13.3" evidence="2"/>
<keyword evidence="10" id="KW-1133">Transmembrane helix</keyword>
<keyword evidence="10" id="KW-0812">Transmembrane</keyword>
<keyword evidence="13" id="KW-1185">Reference proteome</keyword>
<dbReference type="InterPro" id="IPR036890">
    <property type="entry name" value="HATPase_C_sf"/>
</dbReference>
<dbReference type="InterPro" id="IPR011712">
    <property type="entry name" value="Sig_transdc_His_kin_sub3_dim/P"/>
</dbReference>
<comment type="catalytic activity">
    <reaction evidence="1">
        <text>ATP + protein L-histidine = ADP + protein N-phospho-L-histidine.</text>
        <dbReference type="EC" id="2.7.13.3"/>
    </reaction>
</comment>
<feature type="transmembrane region" description="Helical" evidence="10">
    <location>
        <begin position="32"/>
        <end position="50"/>
    </location>
</feature>
<dbReference type="RefSeq" id="WP_377000446.1">
    <property type="nucleotide sequence ID" value="NZ_JBHSQE010000003.1"/>
</dbReference>
<keyword evidence="10" id="KW-0472">Membrane</keyword>
<comment type="caution">
    <text evidence="12">The sequence shown here is derived from an EMBL/GenBank/DDBJ whole genome shotgun (WGS) entry which is preliminary data.</text>
</comment>
<evidence type="ECO:0000256" key="1">
    <source>
        <dbReference type="ARBA" id="ARBA00000085"/>
    </source>
</evidence>
<evidence type="ECO:0000256" key="7">
    <source>
        <dbReference type="ARBA" id="ARBA00022840"/>
    </source>
</evidence>
<dbReference type="EMBL" id="JBHSQE010000003">
    <property type="protein sequence ID" value="MFC6146136.1"/>
    <property type="molecule type" value="Genomic_DNA"/>
</dbReference>
<evidence type="ECO:0000256" key="5">
    <source>
        <dbReference type="ARBA" id="ARBA00022741"/>
    </source>
</evidence>
<dbReference type="PANTHER" id="PTHR24421">
    <property type="entry name" value="NITRATE/NITRITE SENSOR PROTEIN NARX-RELATED"/>
    <property type="match status" value="1"/>
</dbReference>
<feature type="coiled-coil region" evidence="9">
    <location>
        <begin position="142"/>
        <end position="169"/>
    </location>
</feature>
<proteinExistence type="predicted"/>
<keyword evidence="5" id="KW-0547">Nucleotide-binding</keyword>